<dbReference type="STRING" id="1890364.A0A2P6NR18"/>
<dbReference type="GO" id="GO:0004674">
    <property type="term" value="F:protein serine/threonine kinase activity"/>
    <property type="evidence" value="ECO:0007669"/>
    <property type="project" value="TreeGrafter"/>
</dbReference>
<feature type="region of interest" description="Disordered" evidence="3">
    <location>
        <begin position="1"/>
        <end position="106"/>
    </location>
</feature>
<dbReference type="GO" id="GO:0005524">
    <property type="term" value="F:ATP binding"/>
    <property type="evidence" value="ECO:0007669"/>
    <property type="project" value="UniProtKB-KW"/>
</dbReference>
<gene>
    <name evidence="6" type="ORF">PROFUN_05322</name>
</gene>
<feature type="region of interest" description="Disordered" evidence="3">
    <location>
        <begin position="153"/>
        <end position="318"/>
    </location>
</feature>
<dbReference type="SUPFAM" id="SSF54236">
    <property type="entry name" value="Ubiquitin-like"/>
    <property type="match status" value="1"/>
</dbReference>
<comment type="caution">
    <text evidence="6">The sequence shown here is derived from an EMBL/GenBank/DDBJ whole genome shotgun (WGS) entry which is preliminary data.</text>
</comment>
<feature type="domain" description="Protein kinase" evidence="4">
    <location>
        <begin position="611"/>
        <end position="863"/>
    </location>
</feature>
<dbReference type="InterPro" id="IPR036533">
    <property type="entry name" value="BAG_dom_sf"/>
</dbReference>
<evidence type="ECO:0000259" key="5">
    <source>
        <dbReference type="PROSITE" id="PS50053"/>
    </source>
</evidence>
<keyword evidence="1" id="KW-0547">Nucleotide-binding</keyword>
<dbReference type="Proteomes" id="UP000241769">
    <property type="component" value="Unassembled WGS sequence"/>
</dbReference>
<dbReference type="Pfam" id="PF02179">
    <property type="entry name" value="BAG"/>
    <property type="match status" value="1"/>
</dbReference>
<dbReference type="InterPro" id="IPR003103">
    <property type="entry name" value="BAG_domain"/>
</dbReference>
<feature type="compositionally biased region" description="Basic and acidic residues" evidence="3">
    <location>
        <begin position="591"/>
        <end position="600"/>
    </location>
</feature>
<protein>
    <recommendedName>
        <fullName evidence="8">Protein kinase domain-containing protein</fullName>
    </recommendedName>
</protein>
<dbReference type="Pfam" id="PF00069">
    <property type="entry name" value="Pkinase"/>
    <property type="match status" value="1"/>
</dbReference>
<dbReference type="InterPro" id="IPR000626">
    <property type="entry name" value="Ubiquitin-like_dom"/>
</dbReference>
<dbReference type="PROSITE" id="PS50011">
    <property type="entry name" value="PROTEIN_KINASE_DOM"/>
    <property type="match status" value="1"/>
</dbReference>
<proteinExistence type="predicted"/>
<evidence type="ECO:0000313" key="7">
    <source>
        <dbReference type="Proteomes" id="UP000241769"/>
    </source>
</evidence>
<feature type="compositionally biased region" description="Polar residues" evidence="3">
    <location>
        <begin position="68"/>
        <end position="98"/>
    </location>
</feature>
<feature type="compositionally biased region" description="Low complexity" evidence="3">
    <location>
        <begin position="303"/>
        <end position="317"/>
    </location>
</feature>
<feature type="region of interest" description="Disordered" evidence="3">
    <location>
        <begin position="569"/>
        <end position="603"/>
    </location>
</feature>
<dbReference type="GO" id="GO:0035556">
    <property type="term" value="P:intracellular signal transduction"/>
    <property type="evidence" value="ECO:0007669"/>
    <property type="project" value="TreeGrafter"/>
</dbReference>
<feature type="compositionally biased region" description="Polar residues" evidence="3">
    <location>
        <begin position="263"/>
        <end position="300"/>
    </location>
</feature>
<feature type="compositionally biased region" description="Low complexity" evidence="3">
    <location>
        <begin position="167"/>
        <end position="190"/>
    </location>
</feature>
<dbReference type="PANTHER" id="PTHR24346:SF75">
    <property type="entry name" value="AURORA KINASE"/>
    <property type="match status" value="1"/>
</dbReference>
<dbReference type="Gene3D" id="1.20.58.120">
    <property type="entry name" value="BAG domain"/>
    <property type="match status" value="1"/>
</dbReference>
<feature type="compositionally biased region" description="Polar residues" evidence="3">
    <location>
        <begin position="32"/>
        <end position="54"/>
    </location>
</feature>
<dbReference type="PROSITE" id="PS00108">
    <property type="entry name" value="PROTEIN_KINASE_ST"/>
    <property type="match status" value="1"/>
</dbReference>
<accession>A0A2P6NR18</accession>
<feature type="domain" description="Ubiquitin-like" evidence="5">
    <location>
        <begin position="322"/>
        <end position="394"/>
    </location>
</feature>
<evidence type="ECO:0000313" key="6">
    <source>
        <dbReference type="EMBL" id="PRP86403.1"/>
    </source>
</evidence>
<name>A0A2P6NR18_9EUKA</name>
<evidence type="ECO:0000256" key="1">
    <source>
        <dbReference type="ARBA" id="ARBA00022741"/>
    </source>
</evidence>
<keyword evidence="7" id="KW-1185">Reference proteome</keyword>
<dbReference type="AlphaFoldDB" id="A0A2P6NR18"/>
<dbReference type="PANTHER" id="PTHR24346">
    <property type="entry name" value="MAP/MICROTUBULE AFFINITY-REGULATING KINASE"/>
    <property type="match status" value="1"/>
</dbReference>
<dbReference type="EMBL" id="MDYQ01000031">
    <property type="protein sequence ID" value="PRP86403.1"/>
    <property type="molecule type" value="Genomic_DNA"/>
</dbReference>
<dbReference type="InterPro" id="IPR011009">
    <property type="entry name" value="Kinase-like_dom_sf"/>
</dbReference>
<dbReference type="Gene3D" id="1.10.510.10">
    <property type="entry name" value="Transferase(Phosphotransferase) domain 1"/>
    <property type="match status" value="1"/>
</dbReference>
<evidence type="ECO:0000259" key="4">
    <source>
        <dbReference type="PROSITE" id="PS50011"/>
    </source>
</evidence>
<feature type="compositionally biased region" description="Polar residues" evidence="3">
    <location>
        <begin position="191"/>
        <end position="214"/>
    </location>
</feature>
<keyword evidence="2" id="KW-0067">ATP-binding</keyword>
<sequence length="923" mass="102108">MGGLQQLLVGSPDSITNTMTGWKLPPPPSAVNKVQSTRPNNAPTAQKPTNTPVSQALPADLFSGGQMPPNSALPSQFQTNPNSNNFYSNIVPQQTSTPYFPPSIPTPGNFNDFSAPSVGVLPPQQSVPAQNFNSNDYGNPFLHSGVQQAVYSQPQPNYPVQQNAYGQTFSQQQNIQQPNPPFNQFSQPNTTSQFQNYPMNPNANFSQPQYQPAANGQPMYPSLNHLQQTNTPQNYAPQPVQQNPPVNPQQAQGGIYPQAIPAAQSNGPTSYNQPNPYAQPSQTNGTQQPSQAQGFNGQPSAPQPNLQPATQPQAQQPDNDIIVTYQKSTYRIDLKQLNTVGDLRAKAAAAAGVDPKRTNIFFASQVLRDDSKRLSDMPVRPGTKFMMTATAEGDFASKPQVASPPPQQKTMSGADMISNILDEVNIGLLPQVEDFCKSKGVVDEAKRKDIHRKLAEFLLQKQLKFDGIEGDDQVRQRRREGVRYVQSLLDRLDSALDDHQQHTVSKVCADASTGTPNPLSLEIDLMWTHGPSTFPLSFHLNCQIWTTRLSMCQLTVWVWRPTLIPNSPDSPDQWEISTAGPPSPHRSSHQTAEEMEHHNTDGCLRGGGHKYSHLRYVNHGSYGHIISALQTPGDARVILKRIMKRDKQIAVSAEIQAGIKLKDVEGVCKLYNHFETPQHHWLVFERAPGMDLFQHLEQRQFKPFDERTARHIIRQTATILQQIHAHGCAHRDVKLENIMYCSVTRTITFIDFGLATLDPNWSHHSVGSVEYASPETLHAPSYSPVIADVWALGVTSYALLCGLFPFTVCETDLHRCRLTGYHPPPTFLDTNLPPKAEQLLRGMLEVDPLKRMSLSQVLAHPFLQKSPTKTACHMQTRASNSSFTAGVTKCTQCSEVNDVCKKPISGSFMQRDGKPLCEGCKAK</sequence>
<feature type="compositionally biased region" description="Polar residues" evidence="3">
    <location>
        <begin position="153"/>
        <end position="166"/>
    </location>
</feature>
<evidence type="ECO:0000256" key="2">
    <source>
        <dbReference type="ARBA" id="ARBA00022840"/>
    </source>
</evidence>
<dbReference type="SUPFAM" id="SSF63491">
    <property type="entry name" value="BAG domain"/>
    <property type="match status" value="1"/>
</dbReference>
<organism evidence="6 7">
    <name type="scientific">Planoprotostelium fungivorum</name>
    <dbReference type="NCBI Taxonomy" id="1890364"/>
    <lineage>
        <taxon>Eukaryota</taxon>
        <taxon>Amoebozoa</taxon>
        <taxon>Evosea</taxon>
        <taxon>Variosea</taxon>
        <taxon>Cavosteliida</taxon>
        <taxon>Cavosteliaceae</taxon>
        <taxon>Planoprotostelium</taxon>
    </lineage>
</organism>
<reference evidence="6 7" key="1">
    <citation type="journal article" date="2018" name="Genome Biol. Evol.">
        <title>Multiple Roots of Fruiting Body Formation in Amoebozoa.</title>
        <authorList>
            <person name="Hillmann F."/>
            <person name="Forbes G."/>
            <person name="Novohradska S."/>
            <person name="Ferling I."/>
            <person name="Riege K."/>
            <person name="Groth M."/>
            <person name="Westermann M."/>
            <person name="Marz M."/>
            <person name="Spaller T."/>
            <person name="Winckler T."/>
            <person name="Schaap P."/>
            <person name="Glockner G."/>
        </authorList>
    </citation>
    <scope>NUCLEOTIDE SEQUENCE [LARGE SCALE GENOMIC DNA]</scope>
    <source>
        <strain evidence="6 7">Jena</strain>
    </source>
</reference>
<evidence type="ECO:0008006" key="8">
    <source>
        <dbReference type="Google" id="ProtNLM"/>
    </source>
</evidence>
<dbReference type="InterPro" id="IPR029071">
    <property type="entry name" value="Ubiquitin-like_domsf"/>
</dbReference>
<dbReference type="GO" id="GO:0051087">
    <property type="term" value="F:protein-folding chaperone binding"/>
    <property type="evidence" value="ECO:0007669"/>
    <property type="project" value="InterPro"/>
</dbReference>
<dbReference type="SMART" id="SM00220">
    <property type="entry name" value="S_TKc"/>
    <property type="match status" value="1"/>
</dbReference>
<dbReference type="InterPro" id="IPR000719">
    <property type="entry name" value="Prot_kinase_dom"/>
</dbReference>
<evidence type="ECO:0000256" key="3">
    <source>
        <dbReference type="SAM" id="MobiDB-lite"/>
    </source>
</evidence>
<dbReference type="Gene3D" id="3.10.20.90">
    <property type="entry name" value="Phosphatidylinositol 3-kinase Catalytic Subunit, Chain A, domain 1"/>
    <property type="match status" value="1"/>
</dbReference>
<dbReference type="GO" id="GO:0005737">
    <property type="term" value="C:cytoplasm"/>
    <property type="evidence" value="ECO:0007669"/>
    <property type="project" value="TreeGrafter"/>
</dbReference>
<dbReference type="InParanoid" id="A0A2P6NR18"/>
<dbReference type="PROSITE" id="PS50053">
    <property type="entry name" value="UBIQUITIN_2"/>
    <property type="match status" value="1"/>
</dbReference>
<dbReference type="SUPFAM" id="SSF56112">
    <property type="entry name" value="Protein kinase-like (PK-like)"/>
    <property type="match status" value="1"/>
</dbReference>
<dbReference type="InterPro" id="IPR008271">
    <property type="entry name" value="Ser/Thr_kinase_AS"/>
</dbReference>
<feature type="compositionally biased region" description="Low complexity" evidence="3">
    <location>
        <begin position="232"/>
        <end position="252"/>
    </location>
</feature>